<evidence type="ECO:0000256" key="8">
    <source>
        <dbReference type="ARBA" id="ARBA00023319"/>
    </source>
</evidence>
<keyword evidence="5" id="KW-0472">Membrane</keyword>
<dbReference type="PROSITE" id="PS50835">
    <property type="entry name" value="IG_LIKE"/>
    <property type="match status" value="1"/>
</dbReference>
<keyword evidence="7" id="KW-0325">Glycoprotein</keyword>
<feature type="chain" id="PRO_5035943794" description="Ig-like domain-containing protein" evidence="9">
    <location>
        <begin position="33"/>
        <end position="245"/>
    </location>
</feature>
<feature type="domain" description="Ig-like" evidence="10">
    <location>
        <begin position="40"/>
        <end position="125"/>
    </location>
</feature>
<dbReference type="Gene3D" id="2.60.40.10">
    <property type="entry name" value="Immunoglobulins"/>
    <property type="match status" value="1"/>
</dbReference>
<comment type="caution">
    <text evidence="11">The sequence shown here is derived from an EMBL/GenBank/DDBJ whole genome shotgun (WGS) entry which is preliminary data.</text>
</comment>
<dbReference type="GO" id="GO:0042129">
    <property type="term" value="P:regulation of T cell proliferation"/>
    <property type="evidence" value="ECO:0007669"/>
    <property type="project" value="InterPro"/>
</dbReference>
<gene>
    <name evidence="11" type="ORF">JZ751_014029</name>
</gene>
<evidence type="ECO:0000313" key="11">
    <source>
        <dbReference type="EMBL" id="KAG9332935.1"/>
    </source>
</evidence>
<evidence type="ECO:0000256" key="7">
    <source>
        <dbReference type="ARBA" id="ARBA00023180"/>
    </source>
</evidence>
<keyword evidence="6" id="KW-1015">Disulfide bond</keyword>
<dbReference type="InterPro" id="IPR036179">
    <property type="entry name" value="Ig-like_dom_sf"/>
</dbReference>
<dbReference type="Proteomes" id="UP000824540">
    <property type="component" value="Unassembled WGS sequence"/>
</dbReference>
<evidence type="ECO:0000259" key="10">
    <source>
        <dbReference type="PROSITE" id="PS50835"/>
    </source>
</evidence>
<evidence type="ECO:0000256" key="4">
    <source>
        <dbReference type="ARBA" id="ARBA00022989"/>
    </source>
</evidence>
<dbReference type="SUPFAM" id="SSF48726">
    <property type="entry name" value="Immunoglobulin"/>
    <property type="match status" value="1"/>
</dbReference>
<organism evidence="11 12">
    <name type="scientific">Albula glossodonta</name>
    <name type="common">roundjaw bonefish</name>
    <dbReference type="NCBI Taxonomy" id="121402"/>
    <lineage>
        <taxon>Eukaryota</taxon>
        <taxon>Metazoa</taxon>
        <taxon>Chordata</taxon>
        <taxon>Craniata</taxon>
        <taxon>Vertebrata</taxon>
        <taxon>Euteleostomi</taxon>
        <taxon>Actinopterygii</taxon>
        <taxon>Neopterygii</taxon>
        <taxon>Teleostei</taxon>
        <taxon>Albuliformes</taxon>
        <taxon>Albulidae</taxon>
        <taxon>Albula</taxon>
    </lineage>
</organism>
<dbReference type="GO" id="GO:0009897">
    <property type="term" value="C:external side of plasma membrane"/>
    <property type="evidence" value="ECO:0007669"/>
    <property type="project" value="TreeGrafter"/>
</dbReference>
<dbReference type="GO" id="GO:0050852">
    <property type="term" value="P:T cell receptor signaling pathway"/>
    <property type="evidence" value="ECO:0007669"/>
    <property type="project" value="TreeGrafter"/>
</dbReference>
<reference evidence="11" key="1">
    <citation type="thesis" date="2021" institute="BYU ScholarsArchive" country="Provo, UT, USA">
        <title>Applications of and Algorithms for Genome Assembly and Genomic Analyses with an Emphasis on Marine Teleosts.</title>
        <authorList>
            <person name="Pickett B.D."/>
        </authorList>
    </citation>
    <scope>NUCLEOTIDE SEQUENCE</scope>
    <source>
        <strain evidence="11">HI-2016</strain>
    </source>
</reference>
<evidence type="ECO:0000256" key="1">
    <source>
        <dbReference type="ARBA" id="ARBA00004479"/>
    </source>
</evidence>
<sequence>MTVFLPFYRRQTEMKAKHVLRLLLALLSVSLSHEFTVDQPKVMEINADGSVTIACTYSGVVESTQINGELKRKHDNTVACQASAYKTSYQFNHNQTACAWRREPWNKFLFTLFNVKPNDQEEYVCKFSRLLPLPVRESEGKGTRLIKVPIATAPAVPPAPTPKVSLQCMDLGLLNWALIGLSSFLLLCCFLVRQSKDLDDSLTYVPMQPPQTGNTVCTEQNQTRVHSENTTTQYRAFLWKCHFLC</sequence>
<evidence type="ECO:0000256" key="6">
    <source>
        <dbReference type="ARBA" id="ARBA00023157"/>
    </source>
</evidence>
<evidence type="ECO:0000256" key="3">
    <source>
        <dbReference type="ARBA" id="ARBA00022729"/>
    </source>
</evidence>
<dbReference type="AlphaFoldDB" id="A0A8T2MXS5"/>
<proteinExistence type="predicted"/>
<dbReference type="PANTHER" id="PTHR11494">
    <property type="entry name" value="CYTOTOXIC T-LYMPHOCYTE PROTEIN"/>
    <property type="match status" value="1"/>
</dbReference>
<evidence type="ECO:0000313" key="12">
    <source>
        <dbReference type="Proteomes" id="UP000824540"/>
    </source>
</evidence>
<accession>A0A8T2MXS5</accession>
<keyword evidence="2" id="KW-0812">Transmembrane</keyword>
<protein>
    <recommendedName>
        <fullName evidence="10">Ig-like domain-containing protein</fullName>
    </recommendedName>
</protein>
<dbReference type="EMBL" id="JAFBMS010000228">
    <property type="protein sequence ID" value="KAG9332935.1"/>
    <property type="molecule type" value="Genomic_DNA"/>
</dbReference>
<keyword evidence="12" id="KW-1185">Reference proteome</keyword>
<dbReference type="OrthoDB" id="8439679at2759"/>
<keyword evidence="4" id="KW-1133">Transmembrane helix</keyword>
<comment type="subcellular location">
    <subcellularLocation>
        <location evidence="1">Membrane</location>
        <topology evidence="1">Single-pass type I membrane protein</topology>
    </subcellularLocation>
</comment>
<dbReference type="InterPro" id="IPR007110">
    <property type="entry name" value="Ig-like_dom"/>
</dbReference>
<feature type="signal peptide" evidence="9">
    <location>
        <begin position="1"/>
        <end position="32"/>
    </location>
</feature>
<name>A0A8T2MXS5_9TELE</name>
<keyword evidence="3 9" id="KW-0732">Signal</keyword>
<keyword evidence="8" id="KW-0393">Immunoglobulin domain</keyword>
<dbReference type="InterPro" id="IPR013783">
    <property type="entry name" value="Ig-like_fold"/>
</dbReference>
<dbReference type="PANTHER" id="PTHR11494:SF8">
    <property type="entry name" value="CYTOTOXIC T-LYMPHOCYTE PROTEIN 4"/>
    <property type="match status" value="1"/>
</dbReference>
<evidence type="ECO:0000256" key="9">
    <source>
        <dbReference type="SAM" id="SignalP"/>
    </source>
</evidence>
<dbReference type="InterPro" id="IPR040216">
    <property type="entry name" value="CTLA4/CD28"/>
</dbReference>
<evidence type="ECO:0000256" key="5">
    <source>
        <dbReference type="ARBA" id="ARBA00023136"/>
    </source>
</evidence>
<evidence type="ECO:0000256" key="2">
    <source>
        <dbReference type="ARBA" id="ARBA00022692"/>
    </source>
</evidence>